<dbReference type="EMBL" id="JAKFHA010000049">
    <property type="protein sequence ID" value="MCF2533420.1"/>
    <property type="molecule type" value="Genomic_DNA"/>
</dbReference>
<feature type="transmembrane region" description="Helical" evidence="2">
    <location>
        <begin position="66"/>
        <end position="90"/>
    </location>
</feature>
<organism evidence="3 4">
    <name type="scientific">Yinghuangia soli</name>
    <dbReference type="NCBI Taxonomy" id="2908204"/>
    <lineage>
        <taxon>Bacteria</taxon>
        <taxon>Bacillati</taxon>
        <taxon>Actinomycetota</taxon>
        <taxon>Actinomycetes</taxon>
        <taxon>Kitasatosporales</taxon>
        <taxon>Streptomycetaceae</taxon>
        <taxon>Yinghuangia</taxon>
    </lineage>
</organism>
<evidence type="ECO:0000313" key="3">
    <source>
        <dbReference type="EMBL" id="MCF2533420.1"/>
    </source>
</evidence>
<proteinExistence type="predicted"/>
<keyword evidence="2" id="KW-0812">Transmembrane</keyword>
<evidence type="ECO:0000256" key="1">
    <source>
        <dbReference type="SAM" id="MobiDB-lite"/>
    </source>
</evidence>
<feature type="compositionally biased region" description="Pro residues" evidence="1">
    <location>
        <begin position="11"/>
        <end position="22"/>
    </location>
</feature>
<feature type="transmembrane region" description="Helical" evidence="2">
    <location>
        <begin position="96"/>
        <end position="117"/>
    </location>
</feature>
<gene>
    <name evidence="3" type="ORF">LZ495_40240</name>
</gene>
<evidence type="ECO:0000256" key="2">
    <source>
        <dbReference type="SAM" id="Phobius"/>
    </source>
</evidence>
<dbReference type="InterPro" id="IPR009937">
    <property type="entry name" value="Phage_holin_3_6"/>
</dbReference>
<dbReference type="RefSeq" id="WP_235058194.1">
    <property type="nucleotide sequence ID" value="NZ_JAKFHA010000049.1"/>
</dbReference>
<feature type="region of interest" description="Disordered" evidence="1">
    <location>
        <begin position="1"/>
        <end position="27"/>
    </location>
</feature>
<dbReference type="Proteomes" id="UP001165378">
    <property type="component" value="Unassembled WGS sequence"/>
</dbReference>
<comment type="caution">
    <text evidence="3">The sequence shown here is derived from an EMBL/GenBank/DDBJ whole genome shotgun (WGS) entry which is preliminary data.</text>
</comment>
<dbReference type="Pfam" id="PF07332">
    <property type="entry name" value="Phage_holin_3_6"/>
    <property type="match status" value="1"/>
</dbReference>
<reference evidence="3" key="1">
    <citation type="submission" date="2022-01" db="EMBL/GenBank/DDBJ databases">
        <title>Genome-Based Taxonomic Classification of the Phylum Actinobacteria.</title>
        <authorList>
            <person name="Gao Y."/>
        </authorList>
    </citation>
    <scope>NUCLEOTIDE SEQUENCE</scope>
    <source>
        <strain evidence="3">KLBMP 8922</strain>
    </source>
</reference>
<keyword evidence="4" id="KW-1185">Reference proteome</keyword>
<sequence length="150" mass="15361">MADPARDVPRTAPPRPTQPPDVPADAPIGRLVSDASAQLSQLVRDEMRLAEAEMARKGKRLGAGGGLVGGAAALGFITVQALVATVIAALALALPVWAAALITTAVLLAATAALALAGKRDIDKALPPIPERAIDSTKADVAEIKERAHR</sequence>
<accession>A0AA41Q9J7</accession>
<evidence type="ECO:0000313" key="4">
    <source>
        <dbReference type="Proteomes" id="UP001165378"/>
    </source>
</evidence>
<dbReference type="AlphaFoldDB" id="A0AA41Q9J7"/>
<keyword evidence="2" id="KW-1133">Transmembrane helix</keyword>
<protein>
    <submittedName>
        <fullName evidence="3">Phage holin family protein</fullName>
    </submittedName>
</protein>
<keyword evidence="2" id="KW-0472">Membrane</keyword>
<name>A0AA41Q9J7_9ACTN</name>